<name>A0ABS5Y681_9CYAN</name>
<gene>
    <name evidence="1" type="ORF">IXB28_09680</name>
</gene>
<comment type="caution">
    <text evidence="1">The sequence shown here is derived from an EMBL/GenBank/DDBJ whole genome shotgun (WGS) entry which is preliminary data.</text>
</comment>
<sequence>MANWKTIGMEYGQQRCPLVRGTNGGVFDHLRKGSSPLPDGSPWQGCRIYTSRTKAQNPALAPIWGI</sequence>
<organism evidence="1 2">
    <name type="scientific">Leptothoe kymatousa TAU-MAC 1615</name>
    <dbReference type="NCBI Taxonomy" id="2364775"/>
    <lineage>
        <taxon>Bacteria</taxon>
        <taxon>Bacillati</taxon>
        <taxon>Cyanobacteriota</taxon>
        <taxon>Cyanophyceae</taxon>
        <taxon>Nodosilineales</taxon>
        <taxon>Cymatolegaceae</taxon>
        <taxon>Leptothoe</taxon>
        <taxon>Leptothoe kymatousa</taxon>
    </lineage>
</organism>
<proteinExistence type="predicted"/>
<dbReference type="EMBL" id="JADOER010000008">
    <property type="protein sequence ID" value="MBT9312475.1"/>
    <property type="molecule type" value="Genomic_DNA"/>
</dbReference>
<accession>A0ABS5Y681</accession>
<protein>
    <submittedName>
        <fullName evidence="1">Uncharacterized protein</fullName>
    </submittedName>
</protein>
<dbReference type="RefSeq" id="WP_215618369.1">
    <property type="nucleotide sequence ID" value="NZ_JADOER010000008.1"/>
</dbReference>
<keyword evidence="2" id="KW-1185">Reference proteome</keyword>
<dbReference type="Proteomes" id="UP001196661">
    <property type="component" value="Unassembled WGS sequence"/>
</dbReference>
<evidence type="ECO:0000313" key="2">
    <source>
        <dbReference type="Proteomes" id="UP001196661"/>
    </source>
</evidence>
<evidence type="ECO:0000313" key="1">
    <source>
        <dbReference type="EMBL" id="MBT9312475.1"/>
    </source>
</evidence>
<reference evidence="1 2" key="1">
    <citation type="journal article" date="2021" name="Mar. Drugs">
        <title>Genome Reduction and Secondary Metabolism of the Marine Sponge-Associated Cyanobacterium Leptothoe.</title>
        <authorList>
            <person name="Konstantinou D."/>
            <person name="Popin R.V."/>
            <person name="Fewer D.P."/>
            <person name="Sivonen K."/>
            <person name="Gkelis S."/>
        </authorList>
    </citation>
    <scope>NUCLEOTIDE SEQUENCE [LARGE SCALE GENOMIC DNA]</scope>
    <source>
        <strain evidence="1 2">TAU-MAC 1615</strain>
    </source>
</reference>